<feature type="region of interest" description="Disordered" evidence="1">
    <location>
        <begin position="1"/>
        <end position="54"/>
    </location>
</feature>
<evidence type="ECO:0000313" key="2">
    <source>
        <dbReference type="EMBL" id="RRT75191.1"/>
    </source>
</evidence>
<proteinExistence type="predicted"/>
<organism evidence="2 3">
    <name type="scientific">Ensete ventricosum</name>
    <name type="common">Abyssinian banana</name>
    <name type="synonym">Musa ensete</name>
    <dbReference type="NCBI Taxonomy" id="4639"/>
    <lineage>
        <taxon>Eukaryota</taxon>
        <taxon>Viridiplantae</taxon>
        <taxon>Streptophyta</taxon>
        <taxon>Embryophyta</taxon>
        <taxon>Tracheophyta</taxon>
        <taxon>Spermatophyta</taxon>
        <taxon>Magnoliopsida</taxon>
        <taxon>Liliopsida</taxon>
        <taxon>Zingiberales</taxon>
        <taxon>Musaceae</taxon>
        <taxon>Ensete</taxon>
    </lineage>
</organism>
<evidence type="ECO:0000313" key="3">
    <source>
        <dbReference type="Proteomes" id="UP000287651"/>
    </source>
</evidence>
<dbReference type="AlphaFoldDB" id="A0A427AG92"/>
<dbReference type="EMBL" id="AMZH03002555">
    <property type="protein sequence ID" value="RRT75191.1"/>
    <property type="molecule type" value="Genomic_DNA"/>
</dbReference>
<accession>A0A427AG92</accession>
<gene>
    <name evidence="2" type="ORF">B296_00003262</name>
</gene>
<feature type="region of interest" description="Disordered" evidence="1">
    <location>
        <begin position="76"/>
        <end position="134"/>
    </location>
</feature>
<reference evidence="2 3" key="1">
    <citation type="journal article" date="2014" name="Agronomy (Basel)">
        <title>A Draft Genome Sequence for Ensete ventricosum, the Drought-Tolerant Tree Against Hunger.</title>
        <authorList>
            <person name="Harrison J."/>
            <person name="Moore K.A."/>
            <person name="Paszkiewicz K."/>
            <person name="Jones T."/>
            <person name="Grant M."/>
            <person name="Ambacheew D."/>
            <person name="Muzemil S."/>
            <person name="Studholme D.J."/>
        </authorList>
    </citation>
    <scope>NUCLEOTIDE SEQUENCE [LARGE SCALE GENOMIC DNA]</scope>
</reference>
<dbReference type="Proteomes" id="UP000287651">
    <property type="component" value="Unassembled WGS sequence"/>
</dbReference>
<feature type="compositionally biased region" description="Basic and acidic residues" evidence="1">
    <location>
        <begin position="81"/>
        <end position="90"/>
    </location>
</feature>
<evidence type="ECO:0000256" key="1">
    <source>
        <dbReference type="SAM" id="MobiDB-lite"/>
    </source>
</evidence>
<comment type="caution">
    <text evidence="2">The sequence shown here is derived from an EMBL/GenBank/DDBJ whole genome shotgun (WGS) entry which is preliminary data.</text>
</comment>
<protein>
    <submittedName>
        <fullName evidence="2">Uncharacterized protein</fullName>
    </submittedName>
</protein>
<sequence>MEEEEEGIGDESIPKETDLVDPAAGAAGAEADSTSPMPQRQLAPPKWSSPSTWATPRSLSIQKLPCWVRFDSYETNASRAVEPRGKDAQRQRHGQTRRAMSGGKPSHAGILPFLSGAAPRESPLRCSAGTPRFQ</sequence>
<name>A0A427AG92_ENSVE</name>